<dbReference type="PANTHER" id="PTHR23308">
    <property type="entry name" value="NUCLEAR INHIBITOR OF PROTEIN PHOSPHATASE-1"/>
    <property type="match status" value="1"/>
</dbReference>
<dbReference type="InterPro" id="IPR008984">
    <property type="entry name" value="SMAD_FHA_dom_sf"/>
</dbReference>
<dbReference type="Proteomes" id="UP000662747">
    <property type="component" value="Chromosome"/>
</dbReference>
<keyword evidence="2" id="KW-0812">Transmembrane</keyword>
<evidence type="ECO:0000256" key="2">
    <source>
        <dbReference type="SAM" id="Phobius"/>
    </source>
</evidence>
<feature type="compositionally biased region" description="Pro residues" evidence="1">
    <location>
        <begin position="217"/>
        <end position="230"/>
    </location>
</feature>
<evidence type="ECO:0000256" key="1">
    <source>
        <dbReference type="SAM" id="MobiDB-lite"/>
    </source>
</evidence>
<feature type="transmembrane region" description="Helical" evidence="2">
    <location>
        <begin position="278"/>
        <end position="299"/>
    </location>
</feature>
<dbReference type="RefSeq" id="WP_206729354.1">
    <property type="nucleotide sequence ID" value="NZ_CP071090.1"/>
</dbReference>
<feature type="region of interest" description="Disordered" evidence="1">
    <location>
        <begin position="214"/>
        <end position="271"/>
    </location>
</feature>
<dbReference type="SMART" id="SM00240">
    <property type="entry name" value="FHA"/>
    <property type="match status" value="1"/>
</dbReference>
<dbReference type="InterPro" id="IPR000253">
    <property type="entry name" value="FHA_dom"/>
</dbReference>
<gene>
    <name evidence="4" type="ORF">JY651_24355</name>
</gene>
<dbReference type="InterPro" id="IPR050923">
    <property type="entry name" value="Cell_Proc_Reg/RNA_Proc"/>
</dbReference>
<evidence type="ECO:0000313" key="4">
    <source>
        <dbReference type="EMBL" id="QSQ27840.1"/>
    </source>
</evidence>
<reference evidence="4 5" key="1">
    <citation type="submission" date="2021-02" db="EMBL/GenBank/DDBJ databases">
        <title>De Novo genome assembly of isolated myxobacteria.</title>
        <authorList>
            <person name="Stevens D.C."/>
        </authorList>
    </citation>
    <scope>NUCLEOTIDE SEQUENCE [LARGE SCALE GENOMIC DNA]</scope>
    <source>
        <strain evidence="5">SCPEA02</strain>
    </source>
</reference>
<proteinExistence type="predicted"/>
<evidence type="ECO:0000259" key="3">
    <source>
        <dbReference type="PROSITE" id="PS50006"/>
    </source>
</evidence>
<dbReference type="Gene3D" id="2.60.200.20">
    <property type="match status" value="1"/>
</dbReference>
<evidence type="ECO:0000313" key="5">
    <source>
        <dbReference type="Proteomes" id="UP000662747"/>
    </source>
</evidence>
<keyword evidence="2" id="KW-0472">Membrane</keyword>
<organism evidence="4 5">
    <name type="scientific">Pyxidicoccus parkwayensis</name>
    <dbReference type="NCBI Taxonomy" id="2813578"/>
    <lineage>
        <taxon>Bacteria</taxon>
        <taxon>Pseudomonadati</taxon>
        <taxon>Myxococcota</taxon>
        <taxon>Myxococcia</taxon>
        <taxon>Myxococcales</taxon>
        <taxon>Cystobacterineae</taxon>
        <taxon>Myxococcaceae</taxon>
        <taxon>Pyxidicoccus</taxon>
    </lineage>
</organism>
<sequence>MRFEFEHLGTTTPFELFDGQHLLGGGTEDHIRLEGLPPRLLTLRIEAQRLMVEASRTFSVNGVLAPPGISRLVLPGEVLGLPEEMCLRVLREAVAERGVGTVAVLKGLLTGAEEPGPSRAATLTCLTGLDVGRTHALAEACTELGRGSEVALRLRDRAVSRTHARVLHGDEGFTLEDLGSPNGVFINGQRVKGRMPLADGDVIEMGRTLLRFQAPVEEPPPPPAPAPSPELVPSANTEQTSGAAIPDSATGTATEAQASPGTDATATTPPPKKARGEWWLIGLGALAALAGLVVTYALAGSS</sequence>
<feature type="domain" description="FHA" evidence="3">
    <location>
        <begin position="142"/>
        <end position="191"/>
    </location>
</feature>
<dbReference type="SUPFAM" id="SSF49879">
    <property type="entry name" value="SMAD/FHA domain"/>
    <property type="match status" value="1"/>
</dbReference>
<protein>
    <submittedName>
        <fullName evidence="4">FHA domain-containing protein</fullName>
    </submittedName>
</protein>
<dbReference type="EMBL" id="CP071090">
    <property type="protein sequence ID" value="QSQ27840.1"/>
    <property type="molecule type" value="Genomic_DNA"/>
</dbReference>
<keyword evidence="2" id="KW-1133">Transmembrane helix</keyword>
<dbReference type="Pfam" id="PF00498">
    <property type="entry name" value="FHA"/>
    <property type="match status" value="1"/>
</dbReference>
<dbReference type="CDD" id="cd00060">
    <property type="entry name" value="FHA"/>
    <property type="match status" value="1"/>
</dbReference>
<accession>A0ABX7PBU0</accession>
<feature type="compositionally biased region" description="Polar residues" evidence="1">
    <location>
        <begin position="249"/>
        <end position="262"/>
    </location>
</feature>
<name>A0ABX7PBU0_9BACT</name>
<dbReference type="PROSITE" id="PS50006">
    <property type="entry name" value="FHA_DOMAIN"/>
    <property type="match status" value="1"/>
</dbReference>
<keyword evidence="5" id="KW-1185">Reference proteome</keyword>